<dbReference type="EMBL" id="JAHWDP010000004">
    <property type="protein sequence ID" value="MBW2938554.1"/>
    <property type="molecule type" value="Genomic_DNA"/>
</dbReference>
<dbReference type="Proteomes" id="UP001138686">
    <property type="component" value="Unassembled WGS sequence"/>
</dbReference>
<comment type="caution">
    <text evidence="1">The sequence shown here is derived from an EMBL/GenBank/DDBJ whole genome shotgun (WGS) entry which is preliminary data.</text>
</comment>
<organism evidence="1 2">
    <name type="scientific">Halomarinibacterium sedimenti</name>
    <dbReference type="NCBI Taxonomy" id="2857106"/>
    <lineage>
        <taxon>Bacteria</taxon>
        <taxon>Pseudomonadati</taxon>
        <taxon>Bacteroidota</taxon>
        <taxon>Flavobacteriia</taxon>
        <taxon>Flavobacteriales</taxon>
        <taxon>Flavobacteriaceae</taxon>
        <taxon>Halomarinibacterium</taxon>
    </lineage>
</organism>
<name>A0A9X1JW04_9FLAO</name>
<sequence>MLKSLAHSFISLFFIIALLGPSVFQLCAKDVAPIVLTIQEEEVKEKLFSISDYVSHIHLYVPKKELNTAYVERRYIHTSEVFLPPPEHIS</sequence>
<dbReference type="AlphaFoldDB" id="A0A9X1JW04"/>
<proteinExistence type="predicted"/>
<keyword evidence="2" id="KW-1185">Reference proteome</keyword>
<reference evidence="1" key="1">
    <citation type="submission" date="2021-07" db="EMBL/GenBank/DDBJ databases">
        <title>Aureisphaera sp. CAU 1614 isolated from sea sediment.</title>
        <authorList>
            <person name="Kim W."/>
        </authorList>
    </citation>
    <scope>NUCLEOTIDE SEQUENCE</scope>
    <source>
        <strain evidence="1">CAU 1614</strain>
    </source>
</reference>
<dbReference type="RefSeq" id="WP_219053083.1">
    <property type="nucleotide sequence ID" value="NZ_JAHWDP010000004.1"/>
</dbReference>
<evidence type="ECO:0000313" key="1">
    <source>
        <dbReference type="EMBL" id="MBW2938554.1"/>
    </source>
</evidence>
<evidence type="ECO:0000313" key="2">
    <source>
        <dbReference type="Proteomes" id="UP001138686"/>
    </source>
</evidence>
<protein>
    <submittedName>
        <fullName evidence="1">Uncharacterized protein</fullName>
    </submittedName>
</protein>
<gene>
    <name evidence="1" type="ORF">KXJ69_10575</name>
</gene>
<accession>A0A9X1JW04</accession>